<feature type="transmembrane region" description="Helical" evidence="1">
    <location>
        <begin position="93"/>
        <end position="115"/>
    </location>
</feature>
<comment type="caution">
    <text evidence="3">The sequence shown here is derived from an EMBL/GenBank/DDBJ whole genome shotgun (WGS) entry which is preliminary data.</text>
</comment>
<feature type="domain" description="Urease accessory protein UreH-like transmembrane" evidence="2">
    <location>
        <begin position="15"/>
        <end position="217"/>
    </location>
</feature>
<evidence type="ECO:0000256" key="1">
    <source>
        <dbReference type="SAM" id="Phobius"/>
    </source>
</evidence>
<feature type="transmembrane region" description="Helical" evidence="1">
    <location>
        <begin position="12"/>
        <end position="40"/>
    </location>
</feature>
<keyword evidence="1" id="KW-0812">Transmembrane</keyword>
<dbReference type="RefSeq" id="WP_271187786.1">
    <property type="nucleotide sequence ID" value="NZ_BSFE01000010.1"/>
</dbReference>
<gene>
    <name evidence="3" type="ORF">GCM10017621_29420</name>
</gene>
<reference evidence="3" key="1">
    <citation type="journal article" date="2014" name="Int. J. Syst. Evol. Microbiol.">
        <title>Complete genome sequence of Corynebacterium casei LMG S-19264T (=DSM 44701T), isolated from a smear-ripened cheese.</title>
        <authorList>
            <consortium name="US DOE Joint Genome Institute (JGI-PGF)"/>
            <person name="Walter F."/>
            <person name="Albersmeier A."/>
            <person name="Kalinowski J."/>
            <person name="Ruckert C."/>
        </authorList>
    </citation>
    <scope>NUCLEOTIDE SEQUENCE</scope>
    <source>
        <strain evidence="3">VKM B-1513</strain>
    </source>
</reference>
<accession>A0A9W6IPW0</accession>
<protein>
    <submittedName>
        <fullName evidence="3">Membrane protein</fullName>
    </submittedName>
</protein>
<feature type="transmembrane region" description="Helical" evidence="1">
    <location>
        <begin position="136"/>
        <end position="161"/>
    </location>
</feature>
<dbReference type="EMBL" id="BSFE01000010">
    <property type="protein sequence ID" value="GLK53434.1"/>
    <property type="molecule type" value="Genomic_DNA"/>
</dbReference>
<feature type="transmembrane region" description="Helical" evidence="1">
    <location>
        <begin position="167"/>
        <end position="192"/>
    </location>
</feature>
<evidence type="ECO:0000313" key="4">
    <source>
        <dbReference type="Proteomes" id="UP001143486"/>
    </source>
</evidence>
<dbReference type="Pfam" id="PF13386">
    <property type="entry name" value="DsbD_2"/>
    <property type="match status" value="1"/>
</dbReference>
<organism evidence="3 4">
    <name type="scientific">Maricaulis virginensis</name>
    <dbReference type="NCBI Taxonomy" id="144022"/>
    <lineage>
        <taxon>Bacteria</taxon>
        <taxon>Pseudomonadati</taxon>
        <taxon>Pseudomonadota</taxon>
        <taxon>Alphaproteobacteria</taxon>
        <taxon>Maricaulales</taxon>
        <taxon>Maricaulaceae</taxon>
        <taxon>Maricaulis</taxon>
    </lineage>
</organism>
<sequence>MAPAGLSELSLLGGMLAGFASSLHCVGMCGGIAASLSVSLGGDAARSRARALMLAQTGRIAAYVFAGAVLAALGSQAYFAFDRAEAHLILRWLAAAMLVYIGLSVAGWAPSLAGVDRLGARLLTWMRAPFSGALSLASPLLAGFLWGFLPCGMVYATLFYAMLSGSIATGALIMLGFGLGTLPAVTAAAFGVTGLLSAARTPRVRIAVGLAIVMIGVASAALPWRTIAAFCGIELA</sequence>
<keyword evidence="1" id="KW-0472">Membrane</keyword>
<dbReference type="Proteomes" id="UP001143486">
    <property type="component" value="Unassembled WGS sequence"/>
</dbReference>
<keyword evidence="4" id="KW-1185">Reference proteome</keyword>
<name>A0A9W6IPW0_9PROT</name>
<feature type="transmembrane region" description="Helical" evidence="1">
    <location>
        <begin position="60"/>
        <end position="81"/>
    </location>
</feature>
<reference evidence="3" key="2">
    <citation type="submission" date="2023-01" db="EMBL/GenBank/DDBJ databases">
        <authorList>
            <person name="Sun Q."/>
            <person name="Evtushenko L."/>
        </authorList>
    </citation>
    <scope>NUCLEOTIDE SEQUENCE</scope>
    <source>
        <strain evidence="3">VKM B-1513</strain>
    </source>
</reference>
<dbReference type="AlphaFoldDB" id="A0A9W6IPW0"/>
<dbReference type="PANTHER" id="PTHR42208">
    <property type="entry name" value="HEAVY METAL TRANSPORTER-RELATED"/>
    <property type="match status" value="1"/>
</dbReference>
<feature type="transmembrane region" description="Helical" evidence="1">
    <location>
        <begin position="204"/>
        <end position="224"/>
    </location>
</feature>
<dbReference type="InterPro" id="IPR039447">
    <property type="entry name" value="UreH-like_TM_dom"/>
</dbReference>
<evidence type="ECO:0000259" key="2">
    <source>
        <dbReference type="Pfam" id="PF13386"/>
    </source>
</evidence>
<evidence type="ECO:0000313" key="3">
    <source>
        <dbReference type="EMBL" id="GLK53434.1"/>
    </source>
</evidence>
<dbReference type="PANTHER" id="PTHR42208:SF1">
    <property type="entry name" value="HEAVY METAL TRANSPORTER"/>
    <property type="match status" value="1"/>
</dbReference>
<proteinExistence type="predicted"/>
<keyword evidence="1" id="KW-1133">Transmembrane helix</keyword>